<feature type="compositionally biased region" description="Polar residues" evidence="5">
    <location>
        <begin position="24"/>
        <end position="36"/>
    </location>
</feature>
<evidence type="ECO:0000256" key="3">
    <source>
        <dbReference type="ARBA" id="ARBA00023237"/>
    </source>
</evidence>
<evidence type="ECO:0000256" key="4">
    <source>
        <dbReference type="RuleBase" id="RU003357"/>
    </source>
</evidence>
<keyword evidence="2 4" id="KW-0472">Membrane</keyword>
<keyword evidence="9" id="KW-0675">Receptor</keyword>
<feature type="domain" description="TonB-dependent receptor-like beta-barrel" evidence="7">
    <location>
        <begin position="421"/>
        <end position="790"/>
    </location>
</feature>
<dbReference type="AlphaFoldDB" id="A0A3A1P4R5"/>
<evidence type="ECO:0000259" key="8">
    <source>
        <dbReference type="Pfam" id="PF07715"/>
    </source>
</evidence>
<keyword evidence="4" id="KW-0798">TonB box</keyword>
<protein>
    <submittedName>
        <fullName evidence="9">TonB-dependent receptor</fullName>
    </submittedName>
</protein>
<feature type="signal peptide" evidence="6">
    <location>
        <begin position="1"/>
        <end position="25"/>
    </location>
</feature>
<dbReference type="EMBL" id="QXFM01000073">
    <property type="protein sequence ID" value="RIV88147.1"/>
    <property type="molecule type" value="Genomic_DNA"/>
</dbReference>
<dbReference type="Pfam" id="PF07715">
    <property type="entry name" value="Plug"/>
    <property type="match status" value="1"/>
</dbReference>
<reference evidence="9 10" key="1">
    <citation type="submission" date="2018-08" db="EMBL/GenBank/DDBJ databases">
        <title>Erythrobacter zhengii sp.nov., a bacterium isolated from deep-sea sediment.</title>
        <authorList>
            <person name="Fang C."/>
            <person name="Wu Y.-H."/>
            <person name="Sun C."/>
            <person name="Wang H."/>
            <person name="Cheng H."/>
            <person name="Meng F.-X."/>
            <person name="Wang C.-S."/>
            <person name="Xu X.-W."/>
        </authorList>
    </citation>
    <scope>NUCLEOTIDE SEQUENCE [LARGE SCALE GENOMIC DNA]</scope>
    <source>
        <strain evidence="9 10">CCTCC AB 2015396</strain>
    </source>
</reference>
<sequence>MSISSRLVGALIVTTALTLPSLASAQESPVPGTSTTDESDPVDVSVPGGSSVIVVTGRVNRDPAQTSAQVTSVLSTEDIARTGEGDIAGALSRVTGLSVVGNGFVYVRGLGDRYSLALLNGSPLPSPEPLKRVVPLDLFPTSVVSSSLVQKSYSVNFPGEFGGGVINLTTRTTPDEPFLTIGGSIGGDVETTFQNGLSYYGSSRDWLGYDNGARQPGGNALQYVSTPATLPVGAETTPIAAQLVTSQQAVIQQIGDVQPNLGLSLSGGTAIQMPDGQLGIVAAASYSNNWSTRDTIQQSASSGSLNSIENDFRQVATNQNVLVNGMLGFGLELGEHVIRWTNVYIHDTLKRASLSEGTKPAQNGDTRFVNQRTGFYARQLIDTQLVGEFKFGDLSLDLRGSYANTKRDAPGELMFPYRETLLQGETIYTMFSNSGDRPSYTYSKLNEDLYSAGLDLTYPITDTFNLTVGGAWSDSKRFSLRREFLFSIPATGTITKDGVTVSNPDFAFALATLRPDLYFSPEMVNALGITLIDSDPGTNAFNAGLENWAGYAKADLLLNDMITIDAGVRYEKADLSVSPAVANSTVDPTNLSNDYFLPALTVTFDLDDGMQIRLNGSKTIARPQFRELIAQPFYDPDSNRAFRGNPYLQDSELYNAEARFEWYFARGQRISLAGFYKKIDKPIETFVVGSTDLLTSFANAPEASLYGAEFDVTKYFDLESMGGLFSSRQAVVLANYTYTKSELKVSDDDLVNVFGALGSPASIYFRDGAPLTGQSDHLVNLQFGLEDLDRLSQQTILVSYASNRVVSRGLVGQPDIVEKPGVRIDFVWREGFRIGGTDAELKLEARNLLGTRHQEFQDNGTDYINVNTYDVGQSFSAGLSVTF</sequence>
<feature type="region of interest" description="Disordered" evidence="5">
    <location>
        <begin position="24"/>
        <end position="45"/>
    </location>
</feature>
<evidence type="ECO:0000256" key="5">
    <source>
        <dbReference type="SAM" id="MobiDB-lite"/>
    </source>
</evidence>
<evidence type="ECO:0000259" key="7">
    <source>
        <dbReference type="Pfam" id="PF00593"/>
    </source>
</evidence>
<gene>
    <name evidence="9" type="ORF">D2V17_08140</name>
</gene>
<evidence type="ECO:0000313" key="9">
    <source>
        <dbReference type="EMBL" id="RIV88147.1"/>
    </source>
</evidence>
<dbReference type="PANTHER" id="PTHR40980:SF5">
    <property type="entry name" value="TONB-DEPENDENT RECEPTOR"/>
    <property type="match status" value="1"/>
</dbReference>
<keyword evidence="3" id="KW-0998">Cell outer membrane</keyword>
<dbReference type="PANTHER" id="PTHR40980">
    <property type="entry name" value="PLUG DOMAIN-CONTAINING PROTEIN"/>
    <property type="match status" value="1"/>
</dbReference>
<dbReference type="InterPro" id="IPR037066">
    <property type="entry name" value="Plug_dom_sf"/>
</dbReference>
<dbReference type="Gene3D" id="2.170.130.10">
    <property type="entry name" value="TonB-dependent receptor, plug domain"/>
    <property type="match status" value="1"/>
</dbReference>
<evidence type="ECO:0000313" key="10">
    <source>
        <dbReference type="Proteomes" id="UP000265366"/>
    </source>
</evidence>
<dbReference type="OrthoDB" id="9768470at2"/>
<dbReference type="InterPro" id="IPR036942">
    <property type="entry name" value="Beta-barrel_TonB_sf"/>
</dbReference>
<feature type="chain" id="PRO_5017409053" evidence="6">
    <location>
        <begin position="26"/>
        <end position="883"/>
    </location>
</feature>
<accession>A0A3A1P4R5</accession>
<dbReference type="Pfam" id="PF00593">
    <property type="entry name" value="TonB_dep_Rec_b-barrel"/>
    <property type="match status" value="1"/>
</dbReference>
<evidence type="ECO:0000256" key="1">
    <source>
        <dbReference type="ARBA" id="ARBA00004442"/>
    </source>
</evidence>
<comment type="subcellular location">
    <subcellularLocation>
        <location evidence="1 4">Cell outer membrane</location>
    </subcellularLocation>
</comment>
<comment type="similarity">
    <text evidence="4">Belongs to the TonB-dependent receptor family.</text>
</comment>
<evidence type="ECO:0000256" key="6">
    <source>
        <dbReference type="SAM" id="SignalP"/>
    </source>
</evidence>
<organism evidence="9 10">
    <name type="scientific">Aurantiacibacter xanthus</name>
    <dbReference type="NCBI Taxonomy" id="1784712"/>
    <lineage>
        <taxon>Bacteria</taxon>
        <taxon>Pseudomonadati</taxon>
        <taxon>Pseudomonadota</taxon>
        <taxon>Alphaproteobacteria</taxon>
        <taxon>Sphingomonadales</taxon>
        <taxon>Erythrobacteraceae</taxon>
        <taxon>Aurantiacibacter</taxon>
    </lineage>
</organism>
<dbReference type="Proteomes" id="UP000265366">
    <property type="component" value="Unassembled WGS sequence"/>
</dbReference>
<comment type="caution">
    <text evidence="9">The sequence shown here is derived from an EMBL/GenBank/DDBJ whole genome shotgun (WGS) entry which is preliminary data.</text>
</comment>
<dbReference type="Gene3D" id="2.40.170.20">
    <property type="entry name" value="TonB-dependent receptor, beta-barrel domain"/>
    <property type="match status" value="1"/>
</dbReference>
<name>A0A3A1P4R5_9SPHN</name>
<dbReference type="GO" id="GO:0009279">
    <property type="term" value="C:cell outer membrane"/>
    <property type="evidence" value="ECO:0007669"/>
    <property type="project" value="UniProtKB-SubCell"/>
</dbReference>
<keyword evidence="6" id="KW-0732">Signal</keyword>
<dbReference type="SUPFAM" id="SSF56935">
    <property type="entry name" value="Porins"/>
    <property type="match status" value="1"/>
</dbReference>
<dbReference type="InterPro" id="IPR000531">
    <property type="entry name" value="Beta-barrel_TonB"/>
</dbReference>
<keyword evidence="10" id="KW-1185">Reference proteome</keyword>
<dbReference type="RefSeq" id="WP_119592571.1">
    <property type="nucleotide sequence ID" value="NZ_QXFM01000073.1"/>
</dbReference>
<feature type="domain" description="TonB-dependent receptor plug" evidence="8">
    <location>
        <begin position="64"/>
        <end position="165"/>
    </location>
</feature>
<dbReference type="InterPro" id="IPR012910">
    <property type="entry name" value="Plug_dom"/>
</dbReference>
<proteinExistence type="inferred from homology"/>
<evidence type="ECO:0000256" key="2">
    <source>
        <dbReference type="ARBA" id="ARBA00023136"/>
    </source>
</evidence>